<dbReference type="Proteomes" id="UP000829196">
    <property type="component" value="Unassembled WGS sequence"/>
</dbReference>
<dbReference type="EMBL" id="JAGYWB010000009">
    <property type="protein sequence ID" value="KAI0512089.1"/>
    <property type="molecule type" value="Genomic_DNA"/>
</dbReference>
<evidence type="ECO:0000313" key="2">
    <source>
        <dbReference type="Proteomes" id="UP000829196"/>
    </source>
</evidence>
<gene>
    <name evidence="1" type="ORF">KFK09_012724</name>
</gene>
<organism evidence="1 2">
    <name type="scientific">Dendrobium nobile</name>
    <name type="common">Orchid</name>
    <dbReference type="NCBI Taxonomy" id="94219"/>
    <lineage>
        <taxon>Eukaryota</taxon>
        <taxon>Viridiplantae</taxon>
        <taxon>Streptophyta</taxon>
        <taxon>Embryophyta</taxon>
        <taxon>Tracheophyta</taxon>
        <taxon>Spermatophyta</taxon>
        <taxon>Magnoliopsida</taxon>
        <taxon>Liliopsida</taxon>
        <taxon>Asparagales</taxon>
        <taxon>Orchidaceae</taxon>
        <taxon>Epidendroideae</taxon>
        <taxon>Malaxideae</taxon>
        <taxon>Dendrobiinae</taxon>
        <taxon>Dendrobium</taxon>
    </lineage>
</organism>
<proteinExistence type="predicted"/>
<evidence type="ECO:0000313" key="1">
    <source>
        <dbReference type="EMBL" id="KAI0512089.1"/>
    </source>
</evidence>
<reference evidence="1" key="1">
    <citation type="journal article" date="2022" name="Front. Genet.">
        <title>Chromosome-Scale Assembly of the Dendrobium nobile Genome Provides Insights Into the Molecular Mechanism of the Biosynthesis of the Medicinal Active Ingredient of Dendrobium.</title>
        <authorList>
            <person name="Xu Q."/>
            <person name="Niu S.-C."/>
            <person name="Li K.-L."/>
            <person name="Zheng P.-J."/>
            <person name="Zhang X.-J."/>
            <person name="Jia Y."/>
            <person name="Liu Y."/>
            <person name="Niu Y.-X."/>
            <person name="Yu L.-H."/>
            <person name="Chen D.-F."/>
            <person name="Zhang G.-Q."/>
        </authorList>
    </citation>
    <scope>NUCLEOTIDE SEQUENCE</scope>
    <source>
        <tissue evidence="1">Leaf</tissue>
    </source>
</reference>
<protein>
    <submittedName>
        <fullName evidence="1">Uncharacterized protein</fullName>
    </submittedName>
</protein>
<dbReference type="AlphaFoldDB" id="A0A8T3BG37"/>
<sequence length="96" mass="10585">MLASSQPLGLLSCIAKEMRCFLLCPNVIPAAFELFDLGGLRLISDSELCQKKEGAIFVCLLTYSLIIPHSRVFFSQKFPSLILFPGWISACRSGSQ</sequence>
<name>A0A8T3BG37_DENNO</name>
<comment type="caution">
    <text evidence="1">The sequence shown here is derived from an EMBL/GenBank/DDBJ whole genome shotgun (WGS) entry which is preliminary data.</text>
</comment>
<accession>A0A8T3BG37</accession>
<keyword evidence="2" id="KW-1185">Reference proteome</keyword>